<keyword evidence="3" id="KW-0804">Transcription</keyword>
<dbReference type="EMBL" id="JBHSLI010000001">
    <property type="protein sequence ID" value="MFC5292362.1"/>
    <property type="molecule type" value="Genomic_DNA"/>
</dbReference>
<dbReference type="PANTHER" id="PTHR33164:SF64">
    <property type="entry name" value="TRANSCRIPTIONAL REGULATOR SLYA"/>
    <property type="match status" value="1"/>
</dbReference>
<dbReference type="RefSeq" id="WP_260347601.1">
    <property type="nucleotide sequence ID" value="NZ_JAOAOS010000001.1"/>
</dbReference>
<keyword evidence="2" id="KW-0238">DNA-binding</keyword>
<evidence type="ECO:0000256" key="2">
    <source>
        <dbReference type="ARBA" id="ARBA00023125"/>
    </source>
</evidence>
<name>A0ABW0EYK7_9HYPH</name>
<dbReference type="InterPro" id="IPR039422">
    <property type="entry name" value="MarR/SlyA-like"/>
</dbReference>
<evidence type="ECO:0000256" key="3">
    <source>
        <dbReference type="ARBA" id="ARBA00023163"/>
    </source>
</evidence>
<gene>
    <name evidence="5" type="ORF">ACFPK2_05075</name>
</gene>
<dbReference type="PRINTS" id="PR00598">
    <property type="entry name" value="HTHMARR"/>
</dbReference>
<dbReference type="InterPro" id="IPR036390">
    <property type="entry name" value="WH_DNA-bd_sf"/>
</dbReference>
<dbReference type="Gene3D" id="1.10.10.10">
    <property type="entry name" value="Winged helix-like DNA-binding domain superfamily/Winged helix DNA-binding domain"/>
    <property type="match status" value="1"/>
</dbReference>
<dbReference type="InterPro" id="IPR036388">
    <property type="entry name" value="WH-like_DNA-bd_sf"/>
</dbReference>
<dbReference type="PANTHER" id="PTHR33164">
    <property type="entry name" value="TRANSCRIPTIONAL REGULATOR, MARR FAMILY"/>
    <property type="match status" value="1"/>
</dbReference>
<evidence type="ECO:0000313" key="5">
    <source>
        <dbReference type="EMBL" id="MFC5292362.1"/>
    </source>
</evidence>
<comment type="caution">
    <text evidence="5">The sequence shown here is derived from an EMBL/GenBank/DDBJ whole genome shotgun (WGS) entry which is preliminary data.</text>
</comment>
<organism evidence="5 6">
    <name type="scientific">Bosea minatitlanensis</name>
    <dbReference type="NCBI Taxonomy" id="128782"/>
    <lineage>
        <taxon>Bacteria</taxon>
        <taxon>Pseudomonadati</taxon>
        <taxon>Pseudomonadota</taxon>
        <taxon>Alphaproteobacteria</taxon>
        <taxon>Hyphomicrobiales</taxon>
        <taxon>Boseaceae</taxon>
        <taxon>Bosea</taxon>
    </lineage>
</organism>
<dbReference type="Pfam" id="PF12802">
    <property type="entry name" value="MarR_2"/>
    <property type="match status" value="1"/>
</dbReference>
<evidence type="ECO:0000256" key="1">
    <source>
        <dbReference type="ARBA" id="ARBA00023015"/>
    </source>
</evidence>
<dbReference type="SMART" id="SM00347">
    <property type="entry name" value="HTH_MARR"/>
    <property type="match status" value="1"/>
</dbReference>
<proteinExistence type="predicted"/>
<dbReference type="PROSITE" id="PS50995">
    <property type="entry name" value="HTH_MARR_2"/>
    <property type="match status" value="1"/>
</dbReference>
<reference evidence="6" key="1">
    <citation type="journal article" date="2019" name="Int. J. Syst. Evol. Microbiol.">
        <title>The Global Catalogue of Microorganisms (GCM) 10K type strain sequencing project: providing services to taxonomists for standard genome sequencing and annotation.</title>
        <authorList>
            <consortium name="The Broad Institute Genomics Platform"/>
            <consortium name="The Broad Institute Genome Sequencing Center for Infectious Disease"/>
            <person name="Wu L."/>
            <person name="Ma J."/>
        </authorList>
    </citation>
    <scope>NUCLEOTIDE SEQUENCE [LARGE SCALE GENOMIC DNA]</scope>
    <source>
        <strain evidence="6">CGMCC 1.15643</strain>
    </source>
</reference>
<keyword evidence="6" id="KW-1185">Reference proteome</keyword>
<keyword evidence="1" id="KW-0805">Transcription regulation</keyword>
<sequence>MTSKPKMPPPTVGFLLHDVARLLRKRFEQHARDFGLTRSQWQVLAYLDRNAGIQQGMLAELMEVEPITVGRILDKLESCGLAERRPHATDRRVWQLYLTDRAGPKLEEMRALGELTRAEAFGDIPAAERAQLLGTLERMKANLTAACQTPATERQARNG</sequence>
<protein>
    <submittedName>
        <fullName evidence="5">MarR family winged helix-turn-helix transcriptional regulator</fullName>
    </submittedName>
</protein>
<accession>A0ABW0EYK7</accession>
<dbReference type="Proteomes" id="UP001595976">
    <property type="component" value="Unassembled WGS sequence"/>
</dbReference>
<dbReference type="InterPro" id="IPR000835">
    <property type="entry name" value="HTH_MarR-typ"/>
</dbReference>
<feature type="domain" description="HTH marR-type" evidence="4">
    <location>
        <begin position="9"/>
        <end position="141"/>
    </location>
</feature>
<evidence type="ECO:0000259" key="4">
    <source>
        <dbReference type="PROSITE" id="PS50995"/>
    </source>
</evidence>
<evidence type="ECO:0000313" key="6">
    <source>
        <dbReference type="Proteomes" id="UP001595976"/>
    </source>
</evidence>
<dbReference type="SUPFAM" id="SSF46785">
    <property type="entry name" value="Winged helix' DNA-binding domain"/>
    <property type="match status" value="1"/>
</dbReference>